<dbReference type="EMBL" id="BMAV01017908">
    <property type="protein sequence ID" value="GFY69954.1"/>
    <property type="molecule type" value="Genomic_DNA"/>
</dbReference>
<sequence length="102" mass="11346">MCTLSSILGISLETSKTVHHVIVPVLDLNDLANVNEKNTEREKLVRRGSTFPSRCEARKGAFEWRLDEWASAAPRGAWAETLFGSASSGWQSDLSRPMRKEG</sequence>
<dbReference type="AlphaFoldDB" id="A0A8X6YEI0"/>
<evidence type="ECO:0000313" key="2">
    <source>
        <dbReference type="Proteomes" id="UP000886998"/>
    </source>
</evidence>
<protein>
    <submittedName>
        <fullName evidence="1">Uncharacterized protein</fullName>
    </submittedName>
</protein>
<keyword evidence="2" id="KW-1185">Reference proteome</keyword>
<organism evidence="1 2">
    <name type="scientific">Trichonephila inaurata madagascariensis</name>
    <dbReference type="NCBI Taxonomy" id="2747483"/>
    <lineage>
        <taxon>Eukaryota</taxon>
        <taxon>Metazoa</taxon>
        <taxon>Ecdysozoa</taxon>
        <taxon>Arthropoda</taxon>
        <taxon>Chelicerata</taxon>
        <taxon>Arachnida</taxon>
        <taxon>Araneae</taxon>
        <taxon>Araneomorphae</taxon>
        <taxon>Entelegynae</taxon>
        <taxon>Araneoidea</taxon>
        <taxon>Nephilidae</taxon>
        <taxon>Trichonephila</taxon>
        <taxon>Trichonephila inaurata</taxon>
    </lineage>
</organism>
<proteinExistence type="predicted"/>
<accession>A0A8X6YEI0</accession>
<comment type="caution">
    <text evidence="1">The sequence shown here is derived from an EMBL/GenBank/DDBJ whole genome shotgun (WGS) entry which is preliminary data.</text>
</comment>
<evidence type="ECO:0000313" key="1">
    <source>
        <dbReference type="EMBL" id="GFY69954.1"/>
    </source>
</evidence>
<name>A0A8X6YEI0_9ARAC</name>
<dbReference type="Proteomes" id="UP000886998">
    <property type="component" value="Unassembled WGS sequence"/>
</dbReference>
<reference evidence="1" key="1">
    <citation type="submission" date="2020-08" db="EMBL/GenBank/DDBJ databases">
        <title>Multicomponent nature underlies the extraordinary mechanical properties of spider dragline silk.</title>
        <authorList>
            <person name="Kono N."/>
            <person name="Nakamura H."/>
            <person name="Mori M."/>
            <person name="Yoshida Y."/>
            <person name="Ohtoshi R."/>
            <person name="Malay A.D."/>
            <person name="Moran D.A.P."/>
            <person name="Tomita M."/>
            <person name="Numata K."/>
            <person name="Arakawa K."/>
        </authorList>
    </citation>
    <scope>NUCLEOTIDE SEQUENCE</scope>
</reference>
<gene>
    <name evidence="1" type="ORF">TNIN_488151</name>
</gene>